<dbReference type="SUPFAM" id="SSF56672">
    <property type="entry name" value="DNA/RNA polymerases"/>
    <property type="match status" value="1"/>
</dbReference>
<dbReference type="Pfam" id="PF00078">
    <property type="entry name" value="RVT_1"/>
    <property type="match status" value="1"/>
</dbReference>
<evidence type="ECO:0000259" key="1">
    <source>
        <dbReference type="Pfam" id="PF00078"/>
    </source>
</evidence>
<sequence>MRLCADYKKLNQLTIKNKYPFPRIDELFDQLGGFSYFLKIDPYFGYHQLRIREEDVPRITFRTRYGHYEFLVMPLELTNAPTTFTDLMNCLLRPYFDQFVIVFIDDVFVYYKIEEEHKEHFCRVL</sequence>
<dbReference type="InterPro" id="IPR043502">
    <property type="entry name" value="DNA/RNA_pol_sf"/>
</dbReference>
<dbReference type="InterPro" id="IPR000477">
    <property type="entry name" value="RT_dom"/>
</dbReference>
<dbReference type="PANTHER" id="PTHR24559:SF444">
    <property type="entry name" value="REVERSE TRANSCRIPTASE DOMAIN-CONTAINING PROTEIN"/>
    <property type="match status" value="1"/>
</dbReference>
<dbReference type="EMBL" id="PGOL01002164">
    <property type="protein sequence ID" value="PKI50001.1"/>
    <property type="molecule type" value="Genomic_DNA"/>
</dbReference>
<name>A0A2I0J184_PUNGR</name>
<reference evidence="2 3" key="1">
    <citation type="submission" date="2017-11" db="EMBL/GenBank/DDBJ databases">
        <title>De-novo sequencing of pomegranate (Punica granatum L.) genome.</title>
        <authorList>
            <person name="Akparov Z."/>
            <person name="Amiraslanov A."/>
            <person name="Hajiyeva S."/>
            <person name="Abbasov M."/>
            <person name="Kaur K."/>
            <person name="Hamwieh A."/>
            <person name="Solovyev V."/>
            <person name="Salamov A."/>
            <person name="Braich B."/>
            <person name="Kosarev P."/>
            <person name="Mahmoud A."/>
            <person name="Hajiyev E."/>
            <person name="Babayeva S."/>
            <person name="Izzatullayeva V."/>
            <person name="Mammadov A."/>
            <person name="Mammadov A."/>
            <person name="Sharifova S."/>
            <person name="Ojaghi J."/>
            <person name="Eynullazada K."/>
            <person name="Bayramov B."/>
            <person name="Abdulazimova A."/>
            <person name="Shahmuradov I."/>
        </authorList>
    </citation>
    <scope>NUCLEOTIDE SEQUENCE [LARGE SCALE GENOMIC DNA]</scope>
    <source>
        <strain evidence="3">cv. AG2017</strain>
        <tissue evidence="2">Leaf</tissue>
    </source>
</reference>
<dbReference type="CDD" id="cd01647">
    <property type="entry name" value="RT_LTR"/>
    <property type="match status" value="1"/>
</dbReference>
<dbReference type="PANTHER" id="PTHR24559">
    <property type="entry name" value="TRANSPOSON TY3-I GAG-POL POLYPROTEIN"/>
    <property type="match status" value="1"/>
</dbReference>
<dbReference type="STRING" id="22663.A0A2I0J184"/>
<dbReference type="Gene3D" id="3.30.70.270">
    <property type="match status" value="1"/>
</dbReference>
<evidence type="ECO:0000313" key="2">
    <source>
        <dbReference type="EMBL" id="PKI50001.1"/>
    </source>
</evidence>
<dbReference type="InterPro" id="IPR053134">
    <property type="entry name" value="RNA-dir_DNA_polymerase"/>
</dbReference>
<proteinExistence type="predicted"/>
<keyword evidence="3" id="KW-1185">Reference proteome</keyword>
<evidence type="ECO:0000313" key="3">
    <source>
        <dbReference type="Proteomes" id="UP000233551"/>
    </source>
</evidence>
<protein>
    <recommendedName>
        <fullName evidence="1">Reverse transcriptase domain-containing protein</fullName>
    </recommendedName>
</protein>
<organism evidence="2 3">
    <name type="scientific">Punica granatum</name>
    <name type="common">Pomegranate</name>
    <dbReference type="NCBI Taxonomy" id="22663"/>
    <lineage>
        <taxon>Eukaryota</taxon>
        <taxon>Viridiplantae</taxon>
        <taxon>Streptophyta</taxon>
        <taxon>Embryophyta</taxon>
        <taxon>Tracheophyta</taxon>
        <taxon>Spermatophyta</taxon>
        <taxon>Magnoliopsida</taxon>
        <taxon>eudicotyledons</taxon>
        <taxon>Gunneridae</taxon>
        <taxon>Pentapetalae</taxon>
        <taxon>rosids</taxon>
        <taxon>malvids</taxon>
        <taxon>Myrtales</taxon>
        <taxon>Lythraceae</taxon>
        <taxon>Punica</taxon>
    </lineage>
</organism>
<gene>
    <name evidence="2" type="ORF">CRG98_029622</name>
</gene>
<dbReference type="InterPro" id="IPR043128">
    <property type="entry name" value="Rev_trsase/Diguanyl_cyclase"/>
</dbReference>
<dbReference type="AlphaFoldDB" id="A0A2I0J184"/>
<comment type="caution">
    <text evidence="2">The sequence shown here is derived from an EMBL/GenBank/DDBJ whole genome shotgun (WGS) entry which is preliminary data.</text>
</comment>
<dbReference type="Proteomes" id="UP000233551">
    <property type="component" value="Unassembled WGS sequence"/>
</dbReference>
<accession>A0A2I0J184</accession>
<dbReference type="Gene3D" id="3.10.10.10">
    <property type="entry name" value="HIV Type 1 Reverse Transcriptase, subunit A, domain 1"/>
    <property type="match status" value="1"/>
</dbReference>
<feature type="domain" description="Reverse transcriptase" evidence="1">
    <location>
        <begin position="4"/>
        <end position="121"/>
    </location>
</feature>